<dbReference type="PANTHER" id="PTHR33990">
    <property type="entry name" value="PROTEIN YJDN-RELATED"/>
    <property type="match status" value="1"/>
</dbReference>
<organism evidence="2 3">
    <name type="scientific">Priestia taiwanensis</name>
    <dbReference type="NCBI Taxonomy" id="1347902"/>
    <lineage>
        <taxon>Bacteria</taxon>
        <taxon>Bacillati</taxon>
        <taxon>Bacillota</taxon>
        <taxon>Bacilli</taxon>
        <taxon>Bacillales</taxon>
        <taxon>Bacillaceae</taxon>
        <taxon>Priestia</taxon>
    </lineage>
</organism>
<name>A0A917AMD1_9BACI</name>
<dbReference type="InterPro" id="IPR004360">
    <property type="entry name" value="Glyas_Fos-R_dOase_dom"/>
</dbReference>
<evidence type="ECO:0000259" key="1">
    <source>
        <dbReference type="Pfam" id="PF00903"/>
    </source>
</evidence>
<dbReference type="InterPro" id="IPR028973">
    <property type="entry name" value="PhnB-like"/>
</dbReference>
<proteinExistence type="predicted"/>
<dbReference type="SUPFAM" id="SSF54593">
    <property type="entry name" value="Glyoxalase/Bleomycin resistance protein/Dihydroxybiphenyl dioxygenase"/>
    <property type="match status" value="1"/>
</dbReference>
<dbReference type="Proteomes" id="UP000605259">
    <property type="component" value="Unassembled WGS sequence"/>
</dbReference>
<reference evidence="2" key="1">
    <citation type="journal article" date="2014" name="Int. J. Syst. Evol. Microbiol.">
        <title>Complete genome sequence of Corynebacterium casei LMG S-19264T (=DSM 44701T), isolated from a smear-ripened cheese.</title>
        <authorList>
            <consortium name="US DOE Joint Genome Institute (JGI-PGF)"/>
            <person name="Walter F."/>
            <person name="Albersmeier A."/>
            <person name="Kalinowski J."/>
            <person name="Ruckert C."/>
        </authorList>
    </citation>
    <scope>NUCLEOTIDE SEQUENCE</scope>
    <source>
        <strain evidence="2">CGMCC 1.12698</strain>
    </source>
</reference>
<dbReference type="RefSeq" id="WP_188387191.1">
    <property type="nucleotide sequence ID" value="NZ_BMFK01000001.1"/>
</dbReference>
<reference evidence="2" key="2">
    <citation type="submission" date="2020-09" db="EMBL/GenBank/DDBJ databases">
        <authorList>
            <person name="Sun Q."/>
            <person name="Zhou Y."/>
        </authorList>
    </citation>
    <scope>NUCLEOTIDE SEQUENCE</scope>
    <source>
        <strain evidence="2">CGMCC 1.12698</strain>
    </source>
</reference>
<keyword evidence="3" id="KW-1185">Reference proteome</keyword>
<comment type="caution">
    <text evidence="2">The sequence shown here is derived from an EMBL/GenBank/DDBJ whole genome shotgun (WGS) entry which is preliminary data.</text>
</comment>
<evidence type="ECO:0000313" key="3">
    <source>
        <dbReference type="Proteomes" id="UP000605259"/>
    </source>
</evidence>
<evidence type="ECO:0000313" key="2">
    <source>
        <dbReference type="EMBL" id="GGE60588.1"/>
    </source>
</evidence>
<accession>A0A917AMD1</accession>
<dbReference type="InterPro" id="IPR029068">
    <property type="entry name" value="Glyas_Bleomycin-R_OHBP_Dase"/>
</dbReference>
<sequence>MILGVNPYLVTNGNGNEAVEFYKASLGATVQDVRTFADMPESPDFKVPEEVKNYILHAHLKIGDADLMISDTFPGQPHNVGDNITIAIHLDNVEEAKELFAKLQDGGNVIMELQETFWSPGYGQLVDKFGISWQLNVHLPSK</sequence>
<gene>
    <name evidence="2" type="ORF">GCM10007140_08650</name>
</gene>
<dbReference type="PANTHER" id="PTHR33990:SF1">
    <property type="entry name" value="PROTEIN YJDN"/>
    <property type="match status" value="1"/>
</dbReference>
<dbReference type="EMBL" id="BMFK01000001">
    <property type="protein sequence ID" value="GGE60588.1"/>
    <property type="molecule type" value="Genomic_DNA"/>
</dbReference>
<protein>
    <submittedName>
        <fullName evidence="2">VOC family protein</fullName>
    </submittedName>
</protein>
<dbReference type="Pfam" id="PF00903">
    <property type="entry name" value="Glyoxalase"/>
    <property type="match status" value="1"/>
</dbReference>
<dbReference type="AlphaFoldDB" id="A0A917AMD1"/>
<feature type="domain" description="Glyoxalase/fosfomycin resistance/dioxygenase" evidence="1">
    <location>
        <begin position="5"/>
        <end position="135"/>
    </location>
</feature>
<dbReference type="CDD" id="cd06588">
    <property type="entry name" value="PhnB_like"/>
    <property type="match status" value="1"/>
</dbReference>
<dbReference type="Gene3D" id="3.10.180.10">
    <property type="entry name" value="2,3-Dihydroxybiphenyl 1,2-Dioxygenase, domain 1"/>
    <property type="match status" value="1"/>
</dbReference>